<evidence type="ECO:0000256" key="2">
    <source>
        <dbReference type="ARBA" id="ARBA00022980"/>
    </source>
</evidence>
<keyword evidence="5" id="KW-1185">Reference proteome</keyword>
<dbReference type="HOGENOM" id="CLU_133900_0_0_1"/>
<evidence type="ECO:0000313" key="5">
    <source>
        <dbReference type="Proteomes" id="UP000053989"/>
    </source>
</evidence>
<dbReference type="PANTHER" id="PTHR41237:SF1">
    <property type="entry name" value="SMALL RIBOSOMAL SUBUNIT PROTEIN BS21M"/>
    <property type="match status" value="1"/>
</dbReference>
<dbReference type="Pfam" id="PF01165">
    <property type="entry name" value="Ribosomal_S21"/>
    <property type="match status" value="1"/>
</dbReference>
<evidence type="ECO:0008006" key="6">
    <source>
        <dbReference type="Google" id="ProtNLM"/>
    </source>
</evidence>
<dbReference type="AlphaFoldDB" id="A0A0C2ZUR3"/>
<organism evidence="4 5">
    <name type="scientific">Scleroderma citrinum Foug A</name>
    <dbReference type="NCBI Taxonomy" id="1036808"/>
    <lineage>
        <taxon>Eukaryota</taxon>
        <taxon>Fungi</taxon>
        <taxon>Dikarya</taxon>
        <taxon>Basidiomycota</taxon>
        <taxon>Agaricomycotina</taxon>
        <taxon>Agaricomycetes</taxon>
        <taxon>Agaricomycetidae</taxon>
        <taxon>Boletales</taxon>
        <taxon>Sclerodermatineae</taxon>
        <taxon>Sclerodermataceae</taxon>
        <taxon>Scleroderma</taxon>
    </lineage>
</organism>
<dbReference type="GO" id="GO:0005840">
    <property type="term" value="C:ribosome"/>
    <property type="evidence" value="ECO:0007669"/>
    <property type="project" value="UniProtKB-KW"/>
</dbReference>
<name>A0A0C2ZUR3_9AGAM</name>
<dbReference type="STRING" id="1036808.A0A0C2ZUR3"/>
<protein>
    <recommendedName>
        <fullName evidence="6">Ribosomal protein S21</fullName>
    </recommendedName>
</protein>
<dbReference type="EMBL" id="KN822023">
    <property type="protein sequence ID" value="KIM65233.1"/>
    <property type="molecule type" value="Genomic_DNA"/>
</dbReference>
<evidence type="ECO:0000256" key="1">
    <source>
        <dbReference type="ARBA" id="ARBA00006640"/>
    </source>
</evidence>
<dbReference type="InterPro" id="IPR052837">
    <property type="entry name" value="Mitoribosomal_bS21"/>
</dbReference>
<dbReference type="GO" id="GO:0006412">
    <property type="term" value="P:translation"/>
    <property type="evidence" value="ECO:0007669"/>
    <property type="project" value="InterPro"/>
</dbReference>
<dbReference type="Proteomes" id="UP000053989">
    <property type="component" value="Unassembled WGS sequence"/>
</dbReference>
<accession>A0A0C2ZUR3</accession>
<dbReference type="GO" id="GO:0003735">
    <property type="term" value="F:structural constituent of ribosome"/>
    <property type="evidence" value="ECO:0007669"/>
    <property type="project" value="InterPro"/>
</dbReference>
<keyword evidence="2" id="KW-0689">Ribosomal protein</keyword>
<dbReference type="InParanoid" id="A0A0C2ZUR3"/>
<reference evidence="4 5" key="1">
    <citation type="submission" date="2014-04" db="EMBL/GenBank/DDBJ databases">
        <authorList>
            <consortium name="DOE Joint Genome Institute"/>
            <person name="Kuo A."/>
            <person name="Kohler A."/>
            <person name="Nagy L.G."/>
            <person name="Floudas D."/>
            <person name="Copeland A."/>
            <person name="Barry K.W."/>
            <person name="Cichocki N."/>
            <person name="Veneault-Fourrey C."/>
            <person name="LaButti K."/>
            <person name="Lindquist E.A."/>
            <person name="Lipzen A."/>
            <person name="Lundell T."/>
            <person name="Morin E."/>
            <person name="Murat C."/>
            <person name="Sun H."/>
            <person name="Tunlid A."/>
            <person name="Henrissat B."/>
            <person name="Grigoriev I.V."/>
            <person name="Hibbett D.S."/>
            <person name="Martin F."/>
            <person name="Nordberg H.P."/>
            <person name="Cantor M.N."/>
            <person name="Hua S.X."/>
        </authorList>
    </citation>
    <scope>NUCLEOTIDE SEQUENCE [LARGE SCALE GENOMIC DNA]</scope>
    <source>
        <strain evidence="4 5">Foug A</strain>
    </source>
</reference>
<evidence type="ECO:0000313" key="4">
    <source>
        <dbReference type="EMBL" id="KIM65233.1"/>
    </source>
</evidence>
<reference evidence="5" key="2">
    <citation type="submission" date="2015-01" db="EMBL/GenBank/DDBJ databases">
        <title>Evolutionary Origins and Diversification of the Mycorrhizal Mutualists.</title>
        <authorList>
            <consortium name="DOE Joint Genome Institute"/>
            <consortium name="Mycorrhizal Genomics Consortium"/>
            <person name="Kohler A."/>
            <person name="Kuo A."/>
            <person name="Nagy L.G."/>
            <person name="Floudas D."/>
            <person name="Copeland A."/>
            <person name="Barry K.W."/>
            <person name="Cichocki N."/>
            <person name="Veneault-Fourrey C."/>
            <person name="LaButti K."/>
            <person name="Lindquist E.A."/>
            <person name="Lipzen A."/>
            <person name="Lundell T."/>
            <person name="Morin E."/>
            <person name="Murat C."/>
            <person name="Riley R."/>
            <person name="Ohm R."/>
            <person name="Sun H."/>
            <person name="Tunlid A."/>
            <person name="Henrissat B."/>
            <person name="Grigoriev I.V."/>
            <person name="Hibbett D.S."/>
            <person name="Martin F."/>
        </authorList>
    </citation>
    <scope>NUCLEOTIDE SEQUENCE [LARGE SCALE GENOMIC DNA]</scope>
    <source>
        <strain evidence="5">Foug A</strain>
    </source>
</reference>
<evidence type="ECO:0000256" key="3">
    <source>
        <dbReference type="ARBA" id="ARBA00023274"/>
    </source>
</evidence>
<dbReference type="GO" id="GO:1990904">
    <property type="term" value="C:ribonucleoprotein complex"/>
    <property type="evidence" value="ECO:0007669"/>
    <property type="project" value="UniProtKB-KW"/>
</dbReference>
<dbReference type="InterPro" id="IPR001911">
    <property type="entry name" value="Ribosomal_bS21"/>
</dbReference>
<dbReference type="PANTHER" id="PTHR41237">
    <property type="entry name" value="37S RIBOSOMAL PROTEIN MRP21, MITOCHONDRIAL"/>
    <property type="match status" value="1"/>
</dbReference>
<gene>
    <name evidence="4" type="ORF">SCLCIDRAFT_113130</name>
</gene>
<keyword evidence="3" id="KW-0687">Ribonucleoprotein</keyword>
<comment type="similarity">
    <text evidence="1">Belongs to the bacterial ribosomal protein bS21 family.</text>
</comment>
<sequence>MALGKGESKLKKLTPAEIWAQRSKRLNLAPPADRYAGERIPVTSDLRSTFLKLSRRLHKNSVYREWKLSNRHEKRGIKRSRLRSERWRKRFADEVRRKVQLVSTIRRRG</sequence>
<proteinExistence type="inferred from homology"/>
<dbReference type="OrthoDB" id="2501249at2759"/>